<dbReference type="PANTHER" id="PTHR40254:SF1">
    <property type="entry name" value="BLR0577 PROTEIN"/>
    <property type="match status" value="1"/>
</dbReference>
<evidence type="ECO:0000313" key="3">
    <source>
        <dbReference type="Proteomes" id="UP000199441"/>
    </source>
</evidence>
<dbReference type="InterPro" id="IPR052189">
    <property type="entry name" value="L-asp_N-monooxygenase_NS-form"/>
</dbReference>
<keyword evidence="3" id="KW-1185">Reference proteome</keyword>
<name>A0A1H2SW85_9RHOB</name>
<protein>
    <submittedName>
        <fullName evidence="2">FAD-NAD(P)-binding</fullName>
    </submittedName>
</protein>
<evidence type="ECO:0000313" key="2">
    <source>
        <dbReference type="EMBL" id="SDW35264.1"/>
    </source>
</evidence>
<feature type="domain" description="FAD-dependent urate hydroxylase HpyO/Asp monooxygenase CreE-like FAD/NAD(P)-binding" evidence="1">
    <location>
        <begin position="2"/>
        <end position="154"/>
    </location>
</feature>
<dbReference type="Pfam" id="PF13454">
    <property type="entry name" value="NAD_binding_9"/>
    <property type="match status" value="1"/>
</dbReference>
<proteinExistence type="predicted"/>
<accession>A0A1H2SW85</accession>
<organism evidence="2 3">
    <name type="scientific">Litoreibacter albidus</name>
    <dbReference type="NCBI Taxonomy" id="670155"/>
    <lineage>
        <taxon>Bacteria</taxon>
        <taxon>Pseudomonadati</taxon>
        <taxon>Pseudomonadota</taxon>
        <taxon>Alphaproteobacteria</taxon>
        <taxon>Rhodobacterales</taxon>
        <taxon>Roseobacteraceae</taxon>
        <taxon>Litoreibacter</taxon>
    </lineage>
</organism>
<dbReference type="EMBL" id="FNOI01000001">
    <property type="protein sequence ID" value="SDW35264.1"/>
    <property type="molecule type" value="Genomic_DNA"/>
</dbReference>
<reference evidence="3" key="1">
    <citation type="submission" date="2016-10" db="EMBL/GenBank/DDBJ databases">
        <authorList>
            <person name="Varghese N."/>
            <person name="Submissions S."/>
        </authorList>
    </citation>
    <scope>NUCLEOTIDE SEQUENCE [LARGE SCALE GENOMIC DNA]</scope>
    <source>
        <strain evidence="3">DSM 26922</strain>
    </source>
</reference>
<gene>
    <name evidence="2" type="ORF">SAMN04488001_0947</name>
</gene>
<dbReference type="InterPro" id="IPR038732">
    <property type="entry name" value="HpyO/CreE_NAD-binding"/>
</dbReference>
<dbReference type="PANTHER" id="PTHR40254">
    <property type="entry name" value="BLR0577 PROTEIN"/>
    <property type="match status" value="1"/>
</dbReference>
<dbReference type="AlphaFoldDB" id="A0A1H2SW85"/>
<dbReference type="Proteomes" id="UP000199441">
    <property type="component" value="Unassembled WGS sequence"/>
</dbReference>
<evidence type="ECO:0000259" key="1">
    <source>
        <dbReference type="Pfam" id="PF13454"/>
    </source>
</evidence>
<dbReference type="STRING" id="670155.SAMN04488001_0947"/>
<sequence length="547" mass="58483">MAVIGFGPRGLGALEALGCVAKEQGKRVVVDIYDPFALPGAGPNFDPEQSPLCLLNIPVRDLDIPPPAVVEGRIAPFDVWDDTGLEPDDFPSRAHLGAYLNARFETLQSATEALSLNMSDQRITDLEQSVDGWMLHADAARLGPYDEVLLTLGQPATEQDKQIAKWTEHAQAHGLDIMAAYPADKLLQGAKDWAGKTIAVRGLGLSTFDVIRLLTSGLGGTFEDGRYIPSGREPSCILPFALNGHPPAGKPATEDIDAWFEPSGHETHAFEAALEAAKTASPVTALRMICEALAPPATRILAERGSDARAGDVDAWLAQECDAPGEQDDRDAVDKLRSDIDMAHGRVAPSVGYVVGQIWRKWQNQLRHGVNAGRPETKTAEAIIGFDEGLKRFSYGPPVAAAEELLALIEQGLVSLRVVDDPDIGLEPSGWKLMEDDTELASVMVDAVLPSPSLDNVVDHLMSACIKSGLAQRFADGLGALTRTDGQLMADGRDTRGLCLLGRMAMGSVIAVDSLHDCFGASTDRWAAGVAQRWARASSTSCAKDTV</sequence>